<comment type="caution">
    <text evidence="1">The sequence shown here is derived from an EMBL/GenBank/DDBJ whole genome shotgun (WGS) entry which is preliminary data.</text>
</comment>
<keyword evidence="2" id="KW-1185">Reference proteome</keyword>
<dbReference type="Proteomes" id="UP000830395">
    <property type="component" value="Chromosome 13"/>
</dbReference>
<organism evidence="1 2">
    <name type="scientific">Pangasius djambal</name>
    <dbReference type="NCBI Taxonomy" id="1691987"/>
    <lineage>
        <taxon>Eukaryota</taxon>
        <taxon>Metazoa</taxon>
        <taxon>Chordata</taxon>
        <taxon>Craniata</taxon>
        <taxon>Vertebrata</taxon>
        <taxon>Euteleostomi</taxon>
        <taxon>Actinopterygii</taxon>
        <taxon>Neopterygii</taxon>
        <taxon>Teleostei</taxon>
        <taxon>Ostariophysi</taxon>
        <taxon>Siluriformes</taxon>
        <taxon>Pangasiidae</taxon>
        <taxon>Pangasius</taxon>
    </lineage>
</organism>
<sequence length="60" mass="6791">MTSLLDLDVKYNKFTDIGAKKLSAALKNSSSVKSLQMWNDCIPYGVFEHLQLKDCRIKAL</sequence>
<gene>
    <name evidence="1" type="ORF">PDJAM_G00050040</name>
</gene>
<proteinExistence type="predicted"/>
<dbReference type="EMBL" id="CM040987">
    <property type="protein sequence ID" value="MCJ8739686.1"/>
    <property type="molecule type" value="Genomic_DNA"/>
</dbReference>
<evidence type="ECO:0000313" key="2">
    <source>
        <dbReference type="Proteomes" id="UP000830395"/>
    </source>
</evidence>
<protein>
    <submittedName>
        <fullName evidence="1">Uncharacterized protein</fullName>
    </submittedName>
</protein>
<accession>A0ACC5YVB1</accession>
<name>A0ACC5YVB1_9TELE</name>
<evidence type="ECO:0000313" key="1">
    <source>
        <dbReference type="EMBL" id="MCJ8739686.1"/>
    </source>
</evidence>
<reference evidence="1" key="1">
    <citation type="submission" date="2020-02" db="EMBL/GenBank/DDBJ databases">
        <title>Genome sequencing of the panga catfish, Pangasius djambal.</title>
        <authorList>
            <person name="Wen M."/>
            <person name="Zahm M."/>
            <person name="Roques C."/>
            <person name="Cabau C."/>
            <person name="Klopp C."/>
            <person name="Donnadieu C."/>
            <person name="Jouanno E."/>
            <person name="Avarre J.-C."/>
            <person name="Campet M."/>
            <person name="Ha T."/>
            <person name="Dugue R."/>
            <person name="Lampietro C."/>
            <person name="Louis A."/>
            <person name="Herpin A."/>
            <person name="Echchiki A."/>
            <person name="Berthelot C."/>
            <person name="Parey E."/>
            <person name="Roest-Crollius H."/>
            <person name="Braasch I."/>
            <person name="Postlethwait J.H."/>
            <person name="Bobe J."/>
            <person name="Montfort J."/>
            <person name="Bouchez O."/>
            <person name="Begum T."/>
            <person name="Schartl M."/>
            <person name="Gustiano R."/>
            <person name="Guiguen Y."/>
        </authorList>
    </citation>
    <scope>NUCLEOTIDE SEQUENCE</scope>
    <source>
        <strain evidence="1">Pdj_M5554</strain>
    </source>
</reference>